<dbReference type="InterPro" id="IPR028011">
    <property type="entry name" value="DUF4476"/>
</dbReference>
<dbReference type="OrthoDB" id="10257014at2759"/>
<evidence type="ECO:0000259" key="1">
    <source>
        <dbReference type="Pfam" id="PF14771"/>
    </source>
</evidence>
<dbReference type="GeneID" id="68113424"/>
<accession>A0A6A5BIP7</accession>
<keyword evidence="3" id="KW-1185">Reference proteome</keyword>
<dbReference type="AlphaFoldDB" id="A0A6A5BIP7"/>
<evidence type="ECO:0000313" key="3">
    <source>
        <dbReference type="Proteomes" id="UP000444721"/>
    </source>
</evidence>
<protein>
    <recommendedName>
        <fullName evidence="1">DUF4476 domain-containing protein</fullName>
    </recommendedName>
</protein>
<sequence>MGNTSPIVAGSWREKSGKIWHCTQNGNQFSWTQEGTGRQAHGTIVAVSMAPASFSIHITFDGNVHWKLTPSLDGTALTGKSDTFYRVNTGVALAPATIHNLSGIPSQTLNSSPSHTLKAMHVNLMGVTFRENSGKTWHVDSQPHTGYIVMKNQQDGRRAYAYIVRDVSQNKYIIFIDFDGAETSFRVDTFDINTWPLQNGDCFRAITSIVQPASSTVVTTTTTTTPLFNVSIGSTGISVGVPTQTTTTFVPPPTTTTYIPPTTTYIPPPTTSYVPPQQSYVPPQQHTYVPPPQPFCGVGTSTTFTPQVMTTSIYPNVTVSTTTSSAYGVSMNPLVNSIVQACQNHTFDTDKFKTVITYTQSQVSPVIGADIIKIIALFNFDSDKYKVIQQLRTTNNIAGLDCNTAASILRCFAHDSDKVKVVHELCPFIWDRRQNAEIIVGCFTFSSDQTKIRDYLFRN</sequence>
<name>A0A6A5BIP7_NAEFO</name>
<comment type="caution">
    <text evidence="2">The sequence shown here is derived from an EMBL/GenBank/DDBJ whole genome shotgun (WGS) entry which is preliminary data.</text>
</comment>
<dbReference type="VEuPathDB" id="AmoebaDB:NfTy_077490"/>
<dbReference type="RefSeq" id="XP_044559445.1">
    <property type="nucleotide sequence ID" value="XM_044709816.1"/>
</dbReference>
<dbReference type="Proteomes" id="UP000444721">
    <property type="component" value="Unassembled WGS sequence"/>
</dbReference>
<gene>
    <name evidence="2" type="ORF">FDP41_006206</name>
</gene>
<dbReference type="OMA" id="FDINTWP"/>
<dbReference type="EMBL" id="VFQX01000051">
    <property type="protein sequence ID" value="KAF0974732.1"/>
    <property type="molecule type" value="Genomic_DNA"/>
</dbReference>
<reference evidence="2 3" key="1">
    <citation type="journal article" date="2019" name="Sci. Rep.">
        <title>Nanopore sequencing improves the draft genome of the human pathogenic amoeba Naegleria fowleri.</title>
        <authorList>
            <person name="Liechti N."/>
            <person name="Schurch N."/>
            <person name="Bruggmann R."/>
            <person name="Wittwer M."/>
        </authorList>
    </citation>
    <scope>NUCLEOTIDE SEQUENCE [LARGE SCALE GENOMIC DNA]</scope>
    <source>
        <strain evidence="2 3">ATCC 30894</strain>
    </source>
</reference>
<organism evidence="2 3">
    <name type="scientific">Naegleria fowleri</name>
    <name type="common">Brain eating amoeba</name>
    <dbReference type="NCBI Taxonomy" id="5763"/>
    <lineage>
        <taxon>Eukaryota</taxon>
        <taxon>Discoba</taxon>
        <taxon>Heterolobosea</taxon>
        <taxon>Tetramitia</taxon>
        <taxon>Eutetramitia</taxon>
        <taxon>Vahlkampfiidae</taxon>
        <taxon>Naegleria</taxon>
    </lineage>
</organism>
<dbReference type="Pfam" id="PF14771">
    <property type="entry name" value="DUF4476"/>
    <property type="match status" value="1"/>
</dbReference>
<proteinExistence type="predicted"/>
<dbReference type="VEuPathDB" id="AmoebaDB:FDP41_006206"/>
<dbReference type="VEuPathDB" id="AmoebaDB:NF0021220"/>
<evidence type="ECO:0000313" key="2">
    <source>
        <dbReference type="EMBL" id="KAF0974732.1"/>
    </source>
</evidence>
<feature type="domain" description="DUF4476" evidence="1">
    <location>
        <begin position="365"/>
        <end position="456"/>
    </location>
</feature>